<dbReference type="Gene3D" id="3.30.1360.120">
    <property type="entry name" value="Probable tRNA modification gtpase trme, domain 1"/>
    <property type="match status" value="1"/>
</dbReference>
<dbReference type="STRING" id="1703.BLSMQ_0189"/>
<dbReference type="EC" id="1.5.8.4" evidence="6"/>
<dbReference type="Pfam" id="PF01266">
    <property type="entry name" value="DAO"/>
    <property type="match status" value="1"/>
</dbReference>
<feature type="domain" description="Aminomethyltransferase C-terminal" evidence="4">
    <location>
        <begin position="747"/>
        <end position="852"/>
    </location>
</feature>
<dbReference type="InterPro" id="IPR029043">
    <property type="entry name" value="GcvT/YgfZ_C"/>
</dbReference>
<evidence type="ECO:0000259" key="4">
    <source>
        <dbReference type="Pfam" id="PF08669"/>
    </source>
</evidence>
<evidence type="ECO:0000259" key="3">
    <source>
        <dbReference type="Pfam" id="PF01571"/>
    </source>
</evidence>
<dbReference type="Gene3D" id="3.30.70.1400">
    <property type="entry name" value="Aminomethyltransferase beta-barrel domains"/>
    <property type="match status" value="1"/>
</dbReference>
<feature type="domain" description="FAD dependent oxidoreductase" evidence="2">
    <location>
        <begin position="7"/>
        <end position="377"/>
    </location>
</feature>
<feature type="domain" description="FAD dependent oxidoreductase central" evidence="5">
    <location>
        <begin position="380"/>
        <end position="435"/>
    </location>
</feature>
<dbReference type="OrthoDB" id="2055370at2"/>
<dbReference type="PANTHER" id="PTHR43757:SF2">
    <property type="entry name" value="AMINOMETHYLTRANSFERASE, MITOCHONDRIAL"/>
    <property type="match status" value="1"/>
</dbReference>
<comment type="caution">
    <text evidence="6">The sequence shown here is derived from an EMBL/GenBank/DDBJ whole genome shotgun (WGS) entry which is preliminary data.</text>
</comment>
<dbReference type="AlphaFoldDB" id="A0A0B9AJB2"/>
<comment type="similarity">
    <text evidence="1">Belongs to the GcvT family.</text>
</comment>
<dbReference type="Gene3D" id="2.40.30.110">
    <property type="entry name" value="Aminomethyltransferase beta-barrel domains"/>
    <property type="match status" value="1"/>
</dbReference>
<dbReference type="InterPro" id="IPR006222">
    <property type="entry name" value="GCVT_N"/>
</dbReference>
<dbReference type="Proteomes" id="UP000031488">
    <property type="component" value="Unassembled WGS sequence"/>
</dbReference>
<dbReference type="InterPro" id="IPR036188">
    <property type="entry name" value="FAD/NAD-bd_sf"/>
</dbReference>
<name>A0A0B9AJB2_BRELN</name>
<dbReference type="PANTHER" id="PTHR43757">
    <property type="entry name" value="AMINOMETHYLTRANSFERASE"/>
    <property type="match status" value="1"/>
</dbReference>
<evidence type="ECO:0000313" key="7">
    <source>
        <dbReference type="Proteomes" id="UP000031488"/>
    </source>
</evidence>
<dbReference type="SUPFAM" id="SSF101790">
    <property type="entry name" value="Aminomethyltransferase beta-barrel domain"/>
    <property type="match status" value="1"/>
</dbReference>
<gene>
    <name evidence="6" type="ORF">AE0388_2881</name>
</gene>
<dbReference type="InterPro" id="IPR028896">
    <property type="entry name" value="GcvT/YgfZ/DmdA"/>
</dbReference>
<dbReference type="SUPFAM" id="SSF54373">
    <property type="entry name" value="FAD-linked reductases, C-terminal domain"/>
    <property type="match status" value="1"/>
</dbReference>
<evidence type="ECO:0000259" key="2">
    <source>
        <dbReference type="Pfam" id="PF01266"/>
    </source>
</evidence>
<dbReference type="RefSeq" id="WP_039211551.1">
    <property type="nucleotide sequence ID" value="NZ_JTJZ01000022.1"/>
</dbReference>
<dbReference type="Pfam" id="PF16350">
    <property type="entry name" value="FAO_M"/>
    <property type="match status" value="1"/>
</dbReference>
<dbReference type="Pfam" id="PF01571">
    <property type="entry name" value="GCV_T"/>
    <property type="match status" value="1"/>
</dbReference>
<reference evidence="6 7" key="1">
    <citation type="submission" date="2014-11" db="EMBL/GenBank/DDBJ databases">
        <title>Draft Genome Sequence of Brevibacterium linens AE038-8.</title>
        <authorList>
            <person name="Maizel D."/>
            <person name="Utturkar S.M."/>
            <person name="Brown S.D."/>
            <person name="Ferrero M."/>
            <person name="Rosen B.P."/>
        </authorList>
    </citation>
    <scope>NUCLEOTIDE SEQUENCE [LARGE SCALE GENOMIC DNA]</scope>
    <source>
        <strain evidence="6 7">AE038-8</strain>
    </source>
</reference>
<keyword evidence="7" id="KW-1185">Reference proteome</keyword>
<dbReference type="InterPro" id="IPR032503">
    <property type="entry name" value="FAO_M"/>
</dbReference>
<dbReference type="InterPro" id="IPR006076">
    <property type="entry name" value="FAD-dep_OxRdtase"/>
</dbReference>
<proteinExistence type="inferred from homology"/>
<dbReference type="Gene3D" id="3.50.50.60">
    <property type="entry name" value="FAD/NAD(P)-binding domain"/>
    <property type="match status" value="1"/>
</dbReference>
<accession>A0A0B9AJB2</accession>
<dbReference type="InterPro" id="IPR027266">
    <property type="entry name" value="TrmE/GcvT-like"/>
</dbReference>
<dbReference type="Gene3D" id="3.30.9.10">
    <property type="entry name" value="D-Amino Acid Oxidase, subunit A, domain 2"/>
    <property type="match status" value="1"/>
</dbReference>
<evidence type="ECO:0000313" key="6">
    <source>
        <dbReference type="EMBL" id="KHS50809.1"/>
    </source>
</evidence>
<dbReference type="Pfam" id="PF08669">
    <property type="entry name" value="GCV_T_C"/>
    <property type="match status" value="1"/>
</dbReference>
<dbReference type="SUPFAM" id="SSF103025">
    <property type="entry name" value="Folate-binding domain"/>
    <property type="match status" value="1"/>
</dbReference>
<feature type="domain" description="GCVT N-terminal" evidence="3">
    <location>
        <begin position="440"/>
        <end position="726"/>
    </location>
</feature>
<dbReference type="GO" id="GO:0047865">
    <property type="term" value="F:dimethylglycine dehydrogenase activity"/>
    <property type="evidence" value="ECO:0007669"/>
    <property type="project" value="UniProtKB-EC"/>
</dbReference>
<keyword evidence="6" id="KW-0560">Oxidoreductase</keyword>
<dbReference type="InterPro" id="IPR013977">
    <property type="entry name" value="GcvT_C"/>
</dbReference>
<organism evidence="6 7">
    <name type="scientific">Brevibacterium linens</name>
    <dbReference type="NCBI Taxonomy" id="1703"/>
    <lineage>
        <taxon>Bacteria</taxon>
        <taxon>Bacillati</taxon>
        <taxon>Actinomycetota</taxon>
        <taxon>Actinomycetes</taxon>
        <taxon>Micrococcales</taxon>
        <taxon>Brevibacteriaceae</taxon>
        <taxon>Brevibacterium</taxon>
    </lineage>
</organism>
<dbReference type="EMBL" id="JTJZ01000022">
    <property type="protein sequence ID" value="KHS50809.1"/>
    <property type="molecule type" value="Genomic_DNA"/>
</dbReference>
<evidence type="ECO:0000259" key="5">
    <source>
        <dbReference type="Pfam" id="PF16350"/>
    </source>
</evidence>
<evidence type="ECO:0000256" key="1">
    <source>
        <dbReference type="ARBA" id="ARBA00008609"/>
    </source>
</evidence>
<protein>
    <submittedName>
        <fullName evidence="6">Dimethylglycine dehydrogenase</fullName>
        <ecNumber evidence="6">1.5.8.4</ecNumber>
    </submittedName>
</protein>
<dbReference type="PATRIC" id="fig|1703.6.peg.2829"/>
<sequence length="860" mass="92165">MPHSAPRVIIIGAGIVGANLADELAQLGWTNTLVIEQGPLGIPGGSTSHAPGLVFSSNPSKSMTEFAQFTIEKLSSLTGPDGRGSFLPVGGLEIATTEDRLRDLHRRAGWNRSYGVEADVIDAEECARLFPMLNRDMVLGGLLTPGDGLALAAKGTQLVIERARAAGVEFRDRTTVTDIETTGGRVSAVICGDDRIPADIVVSCAGFWGPEIGEMVGTPIPLLPLGHQFAWTTEVPSLVGANEMPAGAKRPILRYQDKDLYFREWGETIGIGSYAHRPMPVDLDSLPTYSPDEITSERMPSSLDFTPEDFAPEWEATKTLLPELAQTQIRRGFNGVFSFTPDGGSLVGQSRQVDGFFVAEAVWVTHAAGVAHAVAELIAEGQSTTDLSGLDLNRFEDVQTNPDYVSETSQQNFVEIYDIIHPLQPRVSPRDLRSSPFRAQQEKLGAFFLETNGWERPHWYDANAGLLDEMPAEWAAPERDSWAAQFHSPIAAAEAWKTRTSVAMFDMTQLKRFEVTGPGAGELLHGMTTSSMRRLPGAVSYTLLLDEAGGITSDITVAILDEQTYQVGANSNIDLAYISRAARRQSAADPAKWVIVRETTPGTCCIGLWGPLARDVIAKVTDEDFSDAGLKYFRTKPAVLGGVPVTAMRLSYVGELGWEIYTSADLGSRLWDVLWGAGEEFGIIAGGREAFNSMRLEKGFRSFGTDMTSEHEPVQAGLGFAVKASKTDDFTGKSALESRAAAATTKLTCLTLDVPSDVVLGKEPVYVVGGSGVADGGTSADSDGGAASAKSNGSVGTGVADGYVTSAAYGYTIGKSIAYAWLPNTLSVGDAVEIEYLGRRLPATITAEPLFDPEMTRLKG</sequence>
<dbReference type="SUPFAM" id="SSF51905">
    <property type="entry name" value="FAD/NAD(P)-binding domain"/>
    <property type="match status" value="1"/>
</dbReference>